<name>A0A3N6Q3N6_9CYAN</name>
<feature type="transmembrane region" description="Helical" evidence="1">
    <location>
        <begin position="107"/>
        <end position="131"/>
    </location>
</feature>
<comment type="caution">
    <text evidence="2">The sequence shown here is derived from an EMBL/GenBank/DDBJ whole genome shotgun (WGS) entry which is preliminary data.</text>
</comment>
<feature type="transmembrane region" description="Helical" evidence="1">
    <location>
        <begin position="39"/>
        <end position="66"/>
    </location>
</feature>
<organism evidence="2 3">
    <name type="scientific">Okeania hirsuta</name>
    <dbReference type="NCBI Taxonomy" id="1458930"/>
    <lineage>
        <taxon>Bacteria</taxon>
        <taxon>Bacillati</taxon>
        <taxon>Cyanobacteriota</taxon>
        <taxon>Cyanophyceae</taxon>
        <taxon>Oscillatoriophycideae</taxon>
        <taxon>Oscillatoriales</taxon>
        <taxon>Microcoleaceae</taxon>
        <taxon>Okeania</taxon>
    </lineage>
</organism>
<feature type="transmembrane region" description="Helical" evidence="1">
    <location>
        <begin position="143"/>
        <end position="162"/>
    </location>
</feature>
<reference evidence="2 3" key="1">
    <citation type="journal article" date="2018" name="ACS Chem. Biol.">
        <title>Ketoreductase domain dysfunction expands chemodiversity: malyngamide biosynthesis in the cyanobacterium Okeania hirsuta.</title>
        <authorList>
            <person name="Moss N.A."/>
            <person name="Leao T."/>
            <person name="Rankin M."/>
            <person name="McCullough T.M."/>
            <person name="Qu P."/>
            <person name="Korobeynikov A."/>
            <person name="Smith J.L."/>
            <person name="Gerwick L."/>
            <person name="Gerwick W.H."/>
        </authorList>
    </citation>
    <scope>NUCLEOTIDE SEQUENCE [LARGE SCALE GENOMIC DNA]</scope>
    <source>
        <strain evidence="2 3">PAB10Feb10-1</strain>
    </source>
</reference>
<feature type="transmembrane region" description="Helical" evidence="1">
    <location>
        <begin position="78"/>
        <end position="95"/>
    </location>
</feature>
<evidence type="ECO:0000313" key="3">
    <source>
        <dbReference type="Proteomes" id="UP000269154"/>
    </source>
</evidence>
<protein>
    <submittedName>
        <fullName evidence="2">Uncharacterized protein</fullName>
    </submittedName>
</protein>
<dbReference type="EMBL" id="RCBY01000315">
    <property type="protein sequence ID" value="RQH24932.1"/>
    <property type="molecule type" value="Genomic_DNA"/>
</dbReference>
<evidence type="ECO:0000313" key="2">
    <source>
        <dbReference type="EMBL" id="RQH24932.1"/>
    </source>
</evidence>
<proteinExistence type="predicted"/>
<feature type="non-terminal residue" evidence="2">
    <location>
        <position position="1"/>
    </location>
</feature>
<accession>A0A3N6Q3N6</accession>
<evidence type="ECO:0000256" key="1">
    <source>
        <dbReference type="SAM" id="Phobius"/>
    </source>
</evidence>
<gene>
    <name evidence="2" type="ORF">D5R40_29635</name>
</gene>
<dbReference type="Proteomes" id="UP000269154">
    <property type="component" value="Unassembled WGS sequence"/>
</dbReference>
<sequence length="190" mass="21522">PVDIHPWVYTNDINGHDITTLVGPILGLVYYAWDLSFNFGAFGVIFLGHILSIWLFSLSILLITIVVQKNILPGQKSWGYFILSLPTIWLILKIIDDPSEIGQIHDLWIHIVAILALTISLPYVVYVFFRFTNPQILLLKRRLIIGLVGIFLFVALIGYTLGQNNQLIMTCQNFIVSGQDTPQNCINVKK</sequence>
<dbReference type="RefSeq" id="WP_161565094.1">
    <property type="nucleotide sequence ID" value="NZ_CAWOLW010000241.1"/>
</dbReference>
<dbReference type="AlphaFoldDB" id="A0A3N6Q3N6"/>
<keyword evidence="1" id="KW-0812">Transmembrane</keyword>
<keyword evidence="1" id="KW-1133">Transmembrane helix</keyword>
<keyword evidence="1" id="KW-0472">Membrane</keyword>
<keyword evidence="3" id="KW-1185">Reference proteome</keyword>